<dbReference type="KEGG" id="lnn:F0161_08360"/>
<keyword evidence="3 19" id="KW-0963">Cytoplasm</keyword>
<comment type="catalytic activity">
    <reaction evidence="10 19">
        <text>[ThiI sulfur-carrier protein]-S-sulfanyl-L-cysteine + a uridine in tRNA + 2 reduced [2Fe-2S]-[ferredoxin] + ATP + H(+) = [ThiI sulfur-carrier protein]-L-cysteine + a 4-thiouridine in tRNA + 2 oxidized [2Fe-2S]-[ferredoxin] + AMP + diphosphate</text>
        <dbReference type="Rhea" id="RHEA:24176"/>
        <dbReference type="Rhea" id="RHEA-COMP:10000"/>
        <dbReference type="Rhea" id="RHEA-COMP:10001"/>
        <dbReference type="Rhea" id="RHEA-COMP:13337"/>
        <dbReference type="Rhea" id="RHEA-COMP:13338"/>
        <dbReference type="Rhea" id="RHEA-COMP:13339"/>
        <dbReference type="Rhea" id="RHEA-COMP:13340"/>
        <dbReference type="ChEBI" id="CHEBI:15378"/>
        <dbReference type="ChEBI" id="CHEBI:29950"/>
        <dbReference type="ChEBI" id="CHEBI:30616"/>
        <dbReference type="ChEBI" id="CHEBI:33019"/>
        <dbReference type="ChEBI" id="CHEBI:33737"/>
        <dbReference type="ChEBI" id="CHEBI:33738"/>
        <dbReference type="ChEBI" id="CHEBI:61963"/>
        <dbReference type="ChEBI" id="CHEBI:65315"/>
        <dbReference type="ChEBI" id="CHEBI:136798"/>
        <dbReference type="ChEBI" id="CHEBI:456215"/>
        <dbReference type="EC" id="2.8.1.4"/>
    </reaction>
</comment>
<dbReference type="Pfam" id="PF22025">
    <property type="entry name" value="ThiI_fer"/>
    <property type="match status" value="1"/>
</dbReference>
<dbReference type="InterPro" id="IPR050102">
    <property type="entry name" value="tRNA_sulfurtransferase_ThiI"/>
</dbReference>
<keyword evidence="8 19" id="KW-0694">RNA-binding</keyword>
<name>A0A5P1X2V9_9LACO</name>
<evidence type="ECO:0000256" key="3">
    <source>
        <dbReference type="ARBA" id="ARBA00022490"/>
    </source>
</evidence>
<dbReference type="NCBIfam" id="TIGR00342">
    <property type="entry name" value="tRNA uracil 4-sulfurtransferase ThiI"/>
    <property type="match status" value="1"/>
</dbReference>
<evidence type="ECO:0000256" key="13">
    <source>
        <dbReference type="ARBA" id="ARBA00061472"/>
    </source>
</evidence>
<dbReference type="FunFam" id="3.40.50.620:FF:000053">
    <property type="entry name" value="Probable tRNA sulfurtransferase"/>
    <property type="match status" value="1"/>
</dbReference>
<dbReference type="InterPro" id="IPR004114">
    <property type="entry name" value="THUMP_dom"/>
</dbReference>
<evidence type="ECO:0000256" key="6">
    <source>
        <dbReference type="ARBA" id="ARBA00022741"/>
    </source>
</evidence>
<dbReference type="PANTHER" id="PTHR43209:SF1">
    <property type="entry name" value="TRNA SULFURTRANSFERASE"/>
    <property type="match status" value="1"/>
</dbReference>
<feature type="binding site" evidence="19">
    <location>
        <begin position="209"/>
        <end position="210"/>
    </location>
    <ligand>
        <name>ATP</name>
        <dbReference type="ChEBI" id="CHEBI:30616"/>
    </ligand>
</feature>
<feature type="binding site" evidence="19">
    <location>
        <position position="266"/>
    </location>
    <ligand>
        <name>ATP</name>
        <dbReference type="ChEBI" id="CHEBI:30616"/>
    </ligand>
</feature>
<evidence type="ECO:0000256" key="14">
    <source>
        <dbReference type="ARBA" id="ARBA00066827"/>
    </source>
</evidence>
<evidence type="ECO:0000256" key="18">
    <source>
        <dbReference type="ARBA" id="ARBA00080570"/>
    </source>
</evidence>
<dbReference type="CDD" id="cd11716">
    <property type="entry name" value="THUMP_ThiI"/>
    <property type="match status" value="1"/>
</dbReference>
<dbReference type="EMBL" id="CP043939">
    <property type="protein sequence ID" value="QER67853.1"/>
    <property type="molecule type" value="Genomic_DNA"/>
</dbReference>
<dbReference type="UniPathway" id="UPA00060"/>
<keyword evidence="6 19" id="KW-0547">Nucleotide-binding</keyword>
<dbReference type="PANTHER" id="PTHR43209">
    <property type="entry name" value="TRNA SULFURTRANSFERASE"/>
    <property type="match status" value="1"/>
</dbReference>
<dbReference type="InterPro" id="IPR054173">
    <property type="entry name" value="ThiI_fer"/>
</dbReference>
<dbReference type="AlphaFoldDB" id="A0A5P1X2V9"/>
<dbReference type="EC" id="2.8.1.4" evidence="14 19"/>
<evidence type="ECO:0000256" key="9">
    <source>
        <dbReference type="ARBA" id="ARBA00022977"/>
    </source>
</evidence>
<keyword evidence="5 19" id="KW-0808">Transferase</keyword>
<evidence type="ECO:0000256" key="8">
    <source>
        <dbReference type="ARBA" id="ARBA00022884"/>
    </source>
</evidence>
<dbReference type="GO" id="GO:0140741">
    <property type="term" value="F:tRNA-uracil-4 sulfurtransferase activity"/>
    <property type="evidence" value="ECO:0007669"/>
    <property type="project" value="UniProtKB-EC"/>
</dbReference>
<evidence type="ECO:0000313" key="21">
    <source>
        <dbReference type="EMBL" id="QER67853.1"/>
    </source>
</evidence>
<reference evidence="21 22" key="1">
    <citation type="submission" date="2019-09" db="EMBL/GenBank/DDBJ databases">
        <title>Complete Genome Sequence of Lactobacillus nenjiangensis SH-Y15, isolated from sauerkraut.</title>
        <authorList>
            <person name="Yang H."/>
        </authorList>
    </citation>
    <scope>NUCLEOTIDE SEQUENCE [LARGE SCALE GENOMIC DNA]</scope>
    <source>
        <strain evidence="21 22">SH-Y15</strain>
    </source>
</reference>
<sequence length="406" mass="45716">MQYSEIMVRYGELSTKGKNRQTFIDRLGSNVRNVLHEFPEVKVHANRDRLHVDLNGANSDEVMNRLKLVFGIQNFSPSIQVERTFEATAEMAVKMIQEQLGDEPMTFKVNTRRSDHEFEIDTNEMNMRLGGYLLEQFDQLSVDVHHPELTLRVEIRNNGIFLSSETIQGIGGLPVGTGGKGMLMLSGGIDSPVAGFLGMKRGVSMEMVHFFSPPYTSPQALAKAKELTGKMARYSGSIKFIEVPFTEIQETIKEIVPEGYLMTVQRRMMLRLTQALTLKRHGMAIFNGESLGQVASQTMESMMAINDVTTLPILRPVVSLDKNEIIKIAKDIDTYDLSILPFEDCCTIFAPPSPKTRPNLERTRIYEQRLDIDGLMQRSLDGIKISEVKAGEEFLNQEADAFAELL</sequence>
<dbReference type="CDD" id="cd01712">
    <property type="entry name" value="PPase_ThiI"/>
    <property type="match status" value="1"/>
</dbReference>
<evidence type="ECO:0000256" key="16">
    <source>
        <dbReference type="ARBA" id="ARBA00075337"/>
    </source>
</evidence>
<dbReference type="PROSITE" id="PS51165">
    <property type="entry name" value="THUMP"/>
    <property type="match status" value="1"/>
</dbReference>
<evidence type="ECO:0000256" key="17">
    <source>
        <dbReference type="ARBA" id="ARBA00077849"/>
    </source>
</evidence>
<feature type="binding site" evidence="19">
    <location>
        <begin position="184"/>
        <end position="185"/>
    </location>
    <ligand>
        <name>ATP</name>
        <dbReference type="ChEBI" id="CHEBI:30616"/>
    </ligand>
</feature>
<proteinExistence type="inferred from homology"/>
<dbReference type="InterPro" id="IPR049961">
    <property type="entry name" value="ThiI_N"/>
</dbReference>
<dbReference type="GO" id="GO:0052837">
    <property type="term" value="P:thiazole biosynthetic process"/>
    <property type="evidence" value="ECO:0007669"/>
    <property type="project" value="TreeGrafter"/>
</dbReference>
<evidence type="ECO:0000256" key="5">
    <source>
        <dbReference type="ARBA" id="ARBA00022679"/>
    </source>
</evidence>
<keyword evidence="4 19" id="KW-0820">tRNA-binding</keyword>
<evidence type="ECO:0000259" key="20">
    <source>
        <dbReference type="PROSITE" id="PS51165"/>
    </source>
</evidence>
<dbReference type="OrthoDB" id="9773948at2"/>
<dbReference type="Proteomes" id="UP000325295">
    <property type="component" value="Chromosome"/>
</dbReference>
<dbReference type="GO" id="GO:0004810">
    <property type="term" value="F:CCA tRNA nucleotidyltransferase activity"/>
    <property type="evidence" value="ECO:0007669"/>
    <property type="project" value="InterPro"/>
</dbReference>
<dbReference type="GO" id="GO:0009229">
    <property type="term" value="P:thiamine diphosphate biosynthetic process"/>
    <property type="evidence" value="ECO:0007669"/>
    <property type="project" value="UniProtKB-UniRule"/>
</dbReference>
<dbReference type="Pfam" id="PF02926">
    <property type="entry name" value="THUMP"/>
    <property type="match status" value="1"/>
</dbReference>
<dbReference type="SMART" id="SM00981">
    <property type="entry name" value="THUMP"/>
    <property type="match status" value="1"/>
</dbReference>
<evidence type="ECO:0000256" key="11">
    <source>
        <dbReference type="ARBA" id="ARBA00052330"/>
    </source>
</evidence>
<evidence type="ECO:0000256" key="2">
    <source>
        <dbReference type="ARBA" id="ARBA00004948"/>
    </source>
</evidence>
<organism evidence="21 22">
    <name type="scientific">Paucilactobacillus nenjiangensis</name>
    <dbReference type="NCBI Taxonomy" id="1296540"/>
    <lineage>
        <taxon>Bacteria</taxon>
        <taxon>Bacillati</taxon>
        <taxon>Bacillota</taxon>
        <taxon>Bacilli</taxon>
        <taxon>Lactobacillales</taxon>
        <taxon>Lactobacillaceae</taxon>
        <taxon>Paucilactobacillus</taxon>
    </lineage>
</organism>
<dbReference type="GO" id="GO:0002937">
    <property type="term" value="P:tRNA 4-thiouridine biosynthesis"/>
    <property type="evidence" value="ECO:0007669"/>
    <property type="project" value="TreeGrafter"/>
</dbReference>
<accession>A0A5P1X2V9</accession>
<comment type="subcellular location">
    <subcellularLocation>
        <location evidence="1 19">Cytoplasm</location>
    </subcellularLocation>
</comment>
<comment type="catalytic activity">
    <reaction evidence="11 19">
        <text>[ThiS sulfur-carrier protein]-C-terminal Gly-Gly-AMP + S-sulfanyl-L-cysteinyl-[cysteine desulfurase] + AH2 = [ThiS sulfur-carrier protein]-C-terminal-Gly-aminoethanethioate + L-cysteinyl-[cysteine desulfurase] + A + AMP + 2 H(+)</text>
        <dbReference type="Rhea" id="RHEA:43340"/>
        <dbReference type="Rhea" id="RHEA-COMP:12157"/>
        <dbReference type="Rhea" id="RHEA-COMP:12158"/>
        <dbReference type="Rhea" id="RHEA-COMP:12910"/>
        <dbReference type="Rhea" id="RHEA-COMP:19908"/>
        <dbReference type="ChEBI" id="CHEBI:13193"/>
        <dbReference type="ChEBI" id="CHEBI:15378"/>
        <dbReference type="ChEBI" id="CHEBI:17499"/>
        <dbReference type="ChEBI" id="CHEBI:29950"/>
        <dbReference type="ChEBI" id="CHEBI:61963"/>
        <dbReference type="ChEBI" id="CHEBI:90618"/>
        <dbReference type="ChEBI" id="CHEBI:232372"/>
        <dbReference type="ChEBI" id="CHEBI:456215"/>
    </reaction>
</comment>
<keyword evidence="7 19" id="KW-0067">ATP-binding</keyword>
<dbReference type="InterPro" id="IPR014729">
    <property type="entry name" value="Rossmann-like_a/b/a_fold"/>
</dbReference>
<dbReference type="SUPFAM" id="SSF52402">
    <property type="entry name" value="Adenine nucleotide alpha hydrolases-like"/>
    <property type="match status" value="1"/>
</dbReference>
<dbReference type="GO" id="GO:0005524">
    <property type="term" value="F:ATP binding"/>
    <property type="evidence" value="ECO:0007669"/>
    <property type="project" value="UniProtKB-UniRule"/>
</dbReference>
<dbReference type="InterPro" id="IPR020536">
    <property type="entry name" value="ThiI_AANH"/>
</dbReference>
<feature type="binding site" evidence="19">
    <location>
        <position position="297"/>
    </location>
    <ligand>
        <name>ATP</name>
        <dbReference type="ChEBI" id="CHEBI:30616"/>
    </ligand>
</feature>
<evidence type="ECO:0000313" key="22">
    <source>
        <dbReference type="Proteomes" id="UP000325295"/>
    </source>
</evidence>
<dbReference type="InterPro" id="IPR049962">
    <property type="entry name" value="THUMP_ThiI"/>
</dbReference>
<evidence type="ECO:0000256" key="15">
    <source>
        <dbReference type="ARBA" id="ARBA00071867"/>
    </source>
</evidence>
<evidence type="ECO:0000256" key="10">
    <source>
        <dbReference type="ARBA" id="ARBA00050570"/>
    </source>
</evidence>
<evidence type="ECO:0000256" key="1">
    <source>
        <dbReference type="ARBA" id="ARBA00004496"/>
    </source>
</evidence>
<keyword evidence="9 19" id="KW-0784">Thiamine biosynthesis</keyword>
<evidence type="ECO:0000256" key="4">
    <source>
        <dbReference type="ARBA" id="ARBA00022555"/>
    </source>
</evidence>
<gene>
    <name evidence="19 21" type="primary">thiI</name>
    <name evidence="21" type="ORF">F0161_08360</name>
</gene>
<dbReference type="Gene3D" id="3.40.50.620">
    <property type="entry name" value="HUPs"/>
    <property type="match status" value="1"/>
</dbReference>
<dbReference type="RefSeq" id="WP_137601573.1">
    <property type="nucleotide sequence ID" value="NZ_BJEB01000012.1"/>
</dbReference>
<keyword evidence="22" id="KW-1185">Reference proteome</keyword>
<dbReference type="GO" id="GO:0009228">
    <property type="term" value="P:thiamine biosynthetic process"/>
    <property type="evidence" value="ECO:0007669"/>
    <property type="project" value="UniProtKB-KW"/>
</dbReference>
<evidence type="ECO:0000256" key="19">
    <source>
        <dbReference type="HAMAP-Rule" id="MF_00021"/>
    </source>
</evidence>
<dbReference type="SUPFAM" id="SSF143437">
    <property type="entry name" value="THUMP domain-like"/>
    <property type="match status" value="1"/>
</dbReference>
<dbReference type="GO" id="GO:0000049">
    <property type="term" value="F:tRNA binding"/>
    <property type="evidence" value="ECO:0007669"/>
    <property type="project" value="UniProtKB-UniRule"/>
</dbReference>
<evidence type="ECO:0000256" key="7">
    <source>
        <dbReference type="ARBA" id="ARBA00022840"/>
    </source>
</evidence>
<comment type="function">
    <text evidence="12 19">Catalyzes the ATP-dependent transfer of a sulfur to tRNA to produce 4-thiouridine in position 8 of tRNAs, which functions as a near-UV photosensor. Also catalyzes the transfer of sulfur to the sulfur carrier protein ThiS, forming ThiS-thiocarboxylate. This is a step in the synthesis of thiazole, in the thiamine biosynthesis pathway. The sulfur is donated as persulfide by IscS.</text>
</comment>
<comment type="pathway">
    <text evidence="2 19">Cofactor biosynthesis; thiamine diphosphate biosynthesis.</text>
</comment>
<dbReference type="InterPro" id="IPR003720">
    <property type="entry name" value="tRNA_STrfase"/>
</dbReference>
<feature type="binding site" evidence="19">
    <location>
        <position position="288"/>
    </location>
    <ligand>
        <name>ATP</name>
        <dbReference type="ChEBI" id="CHEBI:30616"/>
    </ligand>
</feature>
<dbReference type="Pfam" id="PF02568">
    <property type="entry name" value="ThiI"/>
    <property type="match status" value="1"/>
</dbReference>
<dbReference type="Gene3D" id="3.30.2130.30">
    <property type="match status" value="1"/>
</dbReference>
<dbReference type="GO" id="GO:0005829">
    <property type="term" value="C:cytosol"/>
    <property type="evidence" value="ECO:0007669"/>
    <property type="project" value="TreeGrafter"/>
</dbReference>
<comment type="similarity">
    <text evidence="13 19">Belongs to the ThiI family.</text>
</comment>
<feature type="domain" description="THUMP" evidence="20">
    <location>
        <begin position="60"/>
        <end position="166"/>
    </location>
</feature>
<dbReference type="HAMAP" id="MF_00021">
    <property type="entry name" value="ThiI"/>
    <property type="match status" value="1"/>
</dbReference>
<evidence type="ECO:0000256" key="12">
    <source>
        <dbReference type="ARBA" id="ARBA00058382"/>
    </source>
</evidence>
<protein>
    <recommendedName>
        <fullName evidence="15 19">Probable tRNA sulfurtransferase</fullName>
        <ecNumber evidence="14 19">2.8.1.4</ecNumber>
    </recommendedName>
    <alternativeName>
        <fullName evidence="16 19">Sulfur carrier protein ThiS sulfurtransferase</fullName>
    </alternativeName>
    <alternativeName>
        <fullName evidence="17 19">Thiamine biosynthesis protein ThiI</fullName>
    </alternativeName>
    <alternativeName>
        <fullName evidence="18 19">tRNA 4-thiouridine synthase</fullName>
    </alternativeName>
</protein>